<dbReference type="OrthoDB" id="272803at2759"/>
<name>A0A1X0NLC3_9TRYP</name>
<feature type="compositionally biased region" description="Low complexity" evidence="1">
    <location>
        <begin position="14"/>
        <end position="25"/>
    </location>
</feature>
<feature type="region of interest" description="Disordered" evidence="1">
    <location>
        <begin position="1"/>
        <end position="26"/>
    </location>
</feature>
<gene>
    <name evidence="2" type="ORF">TM35_000351250</name>
</gene>
<dbReference type="GeneID" id="39988958"/>
<evidence type="ECO:0000313" key="3">
    <source>
        <dbReference type="Proteomes" id="UP000192257"/>
    </source>
</evidence>
<sequence length="140" mass="15642">MWSWWSSASQPINTTTSSSSSSKTTEMNGYSLTLEEKLQRVTANDIAHVTVKDVERVKRQVTPEELQRAMRVMLEDNRYAEVIASASSSSLRAAATDLTAVQRHSLTIVTKTNLLALYNVLSHVTERHLAEINAIFGFEN</sequence>
<dbReference type="RefSeq" id="XP_028879447.1">
    <property type="nucleotide sequence ID" value="XM_029029178.1"/>
</dbReference>
<organism evidence="2 3">
    <name type="scientific">Trypanosoma theileri</name>
    <dbReference type="NCBI Taxonomy" id="67003"/>
    <lineage>
        <taxon>Eukaryota</taxon>
        <taxon>Discoba</taxon>
        <taxon>Euglenozoa</taxon>
        <taxon>Kinetoplastea</taxon>
        <taxon>Metakinetoplastina</taxon>
        <taxon>Trypanosomatida</taxon>
        <taxon>Trypanosomatidae</taxon>
        <taxon>Trypanosoma</taxon>
    </lineage>
</organism>
<dbReference type="VEuPathDB" id="TriTrypDB:TM35_000351250"/>
<accession>A0A1X0NLC3</accession>
<evidence type="ECO:0000313" key="2">
    <source>
        <dbReference type="EMBL" id="ORC85381.1"/>
    </source>
</evidence>
<keyword evidence="3" id="KW-1185">Reference proteome</keyword>
<evidence type="ECO:0000256" key="1">
    <source>
        <dbReference type="SAM" id="MobiDB-lite"/>
    </source>
</evidence>
<dbReference type="AlphaFoldDB" id="A0A1X0NLC3"/>
<reference evidence="2 3" key="1">
    <citation type="submission" date="2017-03" db="EMBL/GenBank/DDBJ databases">
        <title>An alternative strategy for trypanosome survival in the mammalian bloodstream revealed through genome and transcriptome analysis of the ubiquitous bovine parasite Trypanosoma (Megatrypanum) theileri.</title>
        <authorList>
            <person name="Kelly S."/>
            <person name="Ivens A."/>
            <person name="Mott A."/>
            <person name="O'Neill E."/>
            <person name="Emms D."/>
            <person name="Macleod O."/>
            <person name="Voorheis P."/>
            <person name="Matthews J."/>
            <person name="Matthews K."/>
            <person name="Carrington M."/>
        </authorList>
    </citation>
    <scope>NUCLEOTIDE SEQUENCE [LARGE SCALE GENOMIC DNA]</scope>
    <source>
        <strain evidence="2">Edinburgh</strain>
    </source>
</reference>
<proteinExistence type="predicted"/>
<protein>
    <submittedName>
        <fullName evidence="2">Uncharacterized protein</fullName>
    </submittedName>
</protein>
<dbReference type="EMBL" id="NBCO01000035">
    <property type="protein sequence ID" value="ORC85381.1"/>
    <property type="molecule type" value="Genomic_DNA"/>
</dbReference>
<dbReference type="Proteomes" id="UP000192257">
    <property type="component" value="Unassembled WGS sequence"/>
</dbReference>
<feature type="compositionally biased region" description="Polar residues" evidence="1">
    <location>
        <begin position="1"/>
        <end position="13"/>
    </location>
</feature>
<comment type="caution">
    <text evidence="2">The sequence shown here is derived from an EMBL/GenBank/DDBJ whole genome shotgun (WGS) entry which is preliminary data.</text>
</comment>